<evidence type="ECO:0000313" key="2">
    <source>
        <dbReference type="EMBL" id="KFP02900.1"/>
    </source>
</evidence>
<dbReference type="FunFam" id="2.60.120.920:FF:000004">
    <property type="entry name" value="Butyrophilin subfamily 1 member A1"/>
    <property type="match status" value="1"/>
</dbReference>
<organism evidence="2 3">
    <name type="scientific">Calypte anna</name>
    <name type="common">Anna's hummingbird</name>
    <name type="synonym">Archilochus anna</name>
    <dbReference type="NCBI Taxonomy" id="9244"/>
    <lineage>
        <taxon>Eukaryota</taxon>
        <taxon>Metazoa</taxon>
        <taxon>Chordata</taxon>
        <taxon>Craniata</taxon>
        <taxon>Vertebrata</taxon>
        <taxon>Euteleostomi</taxon>
        <taxon>Archelosauria</taxon>
        <taxon>Archosauria</taxon>
        <taxon>Dinosauria</taxon>
        <taxon>Saurischia</taxon>
        <taxon>Theropoda</taxon>
        <taxon>Coelurosauria</taxon>
        <taxon>Aves</taxon>
        <taxon>Neognathae</taxon>
        <taxon>Neoaves</taxon>
        <taxon>Strisores</taxon>
        <taxon>Apodiformes</taxon>
        <taxon>Trochilidae</taxon>
        <taxon>Calypte</taxon>
    </lineage>
</organism>
<evidence type="ECO:0000313" key="3">
    <source>
        <dbReference type="Proteomes" id="UP000054308"/>
    </source>
</evidence>
<feature type="non-terminal residue" evidence="2">
    <location>
        <position position="156"/>
    </location>
</feature>
<dbReference type="STRING" id="9244.A0A091I6B2"/>
<feature type="non-terminal residue" evidence="2">
    <location>
        <position position="1"/>
    </location>
</feature>
<evidence type="ECO:0000259" key="1">
    <source>
        <dbReference type="PROSITE" id="PS50188"/>
    </source>
</evidence>
<protein>
    <submittedName>
        <fullName evidence="2">Zinc-binding protein A33</fullName>
    </submittedName>
</protein>
<dbReference type="CDD" id="cd12888">
    <property type="entry name" value="SPRY_PRY_TRIM7_like"/>
    <property type="match status" value="1"/>
</dbReference>
<dbReference type="PRINTS" id="PR01407">
    <property type="entry name" value="BUTYPHLNCDUF"/>
</dbReference>
<dbReference type="AlphaFoldDB" id="A0A091I6B2"/>
<reference evidence="2 3" key="1">
    <citation type="submission" date="2014-04" db="EMBL/GenBank/DDBJ databases">
        <title>Genome evolution of avian class.</title>
        <authorList>
            <person name="Zhang G."/>
            <person name="Li C."/>
        </authorList>
    </citation>
    <scope>NUCLEOTIDE SEQUENCE [LARGE SCALE GENOMIC DNA]</scope>
    <source>
        <strain evidence="2">BGI_N300</strain>
    </source>
</reference>
<proteinExistence type="predicted"/>
<dbReference type="EMBL" id="KL218164">
    <property type="protein sequence ID" value="KFP02900.1"/>
    <property type="molecule type" value="Genomic_DNA"/>
</dbReference>
<dbReference type="PROSITE" id="PS50188">
    <property type="entry name" value="B302_SPRY"/>
    <property type="match status" value="1"/>
</dbReference>
<dbReference type="InterPro" id="IPR003879">
    <property type="entry name" value="Butyrophylin_SPRY"/>
</dbReference>
<sequence length="156" mass="17694">NITLDPTTAHPNLHLSQDLKEAKGHLSQRDLQDNPERFDFEPCVLAREGFTSGRHFWEVEVGQGGVWALGVARGSVKRKGPLSFTPKEGVWALETFHSLTSPRANRRLSSLPRRLRVSLDYEGGRVGFFSPEEEVPILVYTRASFKGEKVFPWFKM</sequence>
<feature type="domain" description="B30.2/SPRY" evidence="1">
    <location>
        <begin position="1"/>
        <end position="156"/>
    </location>
</feature>
<name>A0A091I6B2_CALAN</name>
<keyword evidence="3" id="KW-1185">Reference proteome</keyword>
<dbReference type="Pfam" id="PF13765">
    <property type="entry name" value="PRY"/>
    <property type="match status" value="1"/>
</dbReference>
<dbReference type="SUPFAM" id="SSF49899">
    <property type="entry name" value="Concanavalin A-like lectins/glucanases"/>
    <property type="match status" value="1"/>
</dbReference>
<dbReference type="Gene3D" id="2.60.120.920">
    <property type="match status" value="1"/>
</dbReference>
<dbReference type="InterPro" id="IPR050143">
    <property type="entry name" value="TRIM/RBCC"/>
</dbReference>
<dbReference type="PANTHER" id="PTHR24103">
    <property type="entry name" value="E3 UBIQUITIN-PROTEIN LIGASE TRIM"/>
    <property type="match status" value="1"/>
</dbReference>
<gene>
    <name evidence="2" type="ORF">N300_11622</name>
</gene>
<accession>A0A091I6B2</accession>
<dbReference type="SMART" id="SM00449">
    <property type="entry name" value="SPRY"/>
    <property type="match status" value="1"/>
</dbReference>
<dbReference type="Proteomes" id="UP000054308">
    <property type="component" value="Unassembled WGS sequence"/>
</dbReference>
<dbReference type="InterPro" id="IPR001870">
    <property type="entry name" value="B30.2/SPRY"/>
</dbReference>
<dbReference type="InterPro" id="IPR006574">
    <property type="entry name" value="PRY"/>
</dbReference>
<dbReference type="Pfam" id="PF00622">
    <property type="entry name" value="SPRY"/>
    <property type="match status" value="1"/>
</dbReference>
<dbReference type="SMART" id="SM00589">
    <property type="entry name" value="PRY"/>
    <property type="match status" value="1"/>
</dbReference>
<dbReference type="InterPro" id="IPR013320">
    <property type="entry name" value="ConA-like_dom_sf"/>
</dbReference>
<dbReference type="InterPro" id="IPR043136">
    <property type="entry name" value="B30.2/SPRY_sf"/>
</dbReference>
<dbReference type="InterPro" id="IPR003877">
    <property type="entry name" value="SPRY_dom"/>
</dbReference>